<keyword evidence="5" id="KW-1185">Reference proteome</keyword>
<gene>
    <name evidence="4" type="primary">rpl27a</name>
    <name evidence="4" type="ORF">EHP00_211</name>
</gene>
<name>A0A1W0E6K7_9MICR</name>
<organism evidence="4 5">
    <name type="scientific">Ecytonucleospora hepatopenaei</name>
    <dbReference type="NCBI Taxonomy" id="646526"/>
    <lineage>
        <taxon>Eukaryota</taxon>
        <taxon>Fungi</taxon>
        <taxon>Fungi incertae sedis</taxon>
        <taxon>Microsporidia</taxon>
        <taxon>Enterocytozoonidae</taxon>
        <taxon>Ecytonucleospora</taxon>
    </lineage>
</organism>
<evidence type="ECO:0000313" key="5">
    <source>
        <dbReference type="Proteomes" id="UP000192758"/>
    </source>
</evidence>
<dbReference type="AlphaFoldDB" id="A0A1W0E6K7"/>
<dbReference type="GO" id="GO:1990904">
    <property type="term" value="C:ribonucleoprotein complex"/>
    <property type="evidence" value="ECO:0007669"/>
    <property type="project" value="UniProtKB-KW"/>
</dbReference>
<keyword evidence="2" id="KW-0689">Ribosomal protein</keyword>
<dbReference type="InterPro" id="IPR008991">
    <property type="entry name" value="Translation_prot_SH3-like_sf"/>
</dbReference>
<evidence type="ECO:0000256" key="2">
    <source>
        <dbReference type="ARBA" id="ARBA00022980"/>
    </source>
</evidence>
<dbReference type="Gene3D" id="2.30.30.770">
    <property type="match status" value="1"/>
</dbReference>
<dbReference type="InterPro" id="IPR001141">
    <property type="entry name" value="Ribosomal_eL27"/>
</dbReference>
<accession>A0A1W0E6K7</accession>
<dbReference type="PANTHER" id="PTHR10497">
    <property type="entry name" value="60S RIBOSOMAL PROTEIN L27"/>
    <property type="match status" value="1"/>
</dbReference>
<sequence length="128" mass="14615">MIFEKNMIVVMTKGRMASKKAVVLSVIDESYVIVAGINRIPYKVKEHMAEWQKKKAEKFLTFVKRVNVKHLIATRYVLETSLPNIVEGKDISNVAVKSEVNKEANKVLKEVLDSNECAFLFKEMNIKA</sequence>
<dbReference type="InterPro" id="IPR038655">
    <property type="entry name" value="Ribosomal_eL27_sf"/>
</dbReference>
<dbReference type="STRING" id="646526.A0A1W0E6K7"/>
<dbReference type="GO" id="GO:0005840">
    <property type="term" value="C:ribosome"/>
    <property type="evidence" value="ECO:0007669"/>
    <property type="project" value="UniProtKB-KW"/>
</dbReference>
<protein>
    <submittedName>
        <fullName evidence="4">Rpl27a</fullName>
    </submittedName>
</protein>
<dbReference type="Proteomes" id="UP000192758">
    <property type="component" value="Unassembled WGS sequence"/>
</dbReference>
<dbReference type="GO" id="GO:0003735">
    <property type="term" value="F:structural constituent of ribosome"/>
    <property type="evidence" value="ECO:0007669"/>
    <property type="project" value="InterPro"/>
</dbReference>
<proteinExistence type="inferred from homology"/>
<comment type="similarity">
    <text evidence="1">Belongs to the eukaryotic ribosomal protein eL27 family.</text>
</comment>
<dbReference type="VEuPathDB" id="MicrosporidiaDB:EHP00_211"/>
<evidence type="ECO:0000256" key="1">
    <source>
        <dbReference type="ARBA" id="ARBA00009124"/>
    </source>
</evidence>
<dbReference type="GO" id="GO:0006412">
    <property type="term" value="P:translation"/>
    <property type="evidence" value="ECO:0007669"/>
    <property type="project" value="InterPro"/>
</dbReference>
<dbReference type="InterPro" id="IPR041991">
    <property type="entry name" value="Ribosomal_eL27_KOW"/>
</dbReference>
<dbReference type="SUPFAM" id="SSF50104">
    <property type="entry name" value="Translation proteins SH3-like domain"/>
    <property type="match status" value="1"/>
</dbReference>
<dbReference type="CDD" id="cd06090">
    <property type="entry name" value="KOW_RPL27"/>
    <property type="match status" value="1"/>
</dbReference>
<evidence type="ECO:0000256" key="3">
    <source>
        <dbReference type="ARBA" id="ARBA00023274"/>
    </source>
</evidence>
<comment type="caution">
    <text evidence="4">The sequence shown here is derived from an EMBL/GenBank/DDBJ whole genome shotgun (WGS) entry which is preliminary data.</text>
</comment>
<evidence type="ECO:0000313" key="4">
    <source>
        <dbReference type="EMBL" id="OQS54858.1"/>
    </source>
</evidence>
<reference evidence="4 5" key="1">
    <citation type="journal article" date="2017" name="Environ. Microbiol.">
        <title>Decay of the glycolytic pathway and adaptation to intranuclear parasitism within Enterocytozoonidae microsporidia.</title>
        <authorList>
            <person name="Wiredu Boakye D."/>
            <person name="Jaroenlak P."/>
            <person name="Prachumwat A."/>
            <person name="Williams T.A."/>
            <person name="Bateman K.S."/>
            <person name="Itsathitphaisarn O."/>
            <person name="Sritunyalucksana K."/>
            <person name="Paszkiewicz K.H."/>
            <person name="Moore K.A."/>
            <person name="Stentiford G.D."/>
            <person name="Williams B.A."/>
        </authorList>
    </citation>
    <scope>NUCLEOTIDE SEQUENCE [LARGE SCALE GENOMIC DNA]</scope>
    <source>
        <strain evidence="4 5">TH1</strain>
    </source>
</reference>
<dbReference type="EMBL" id="MNPJ01000016">
    <property type="protein sequence ID" value="OQS54858.1"/>
    <property type="molecule type" value="Genomic_DNA"/>
</dbReference>
<dbReference type="Pfam" id="PF01777">
    <property type="entry name" value="Ribosomal_L27e"/>
    <property type="match status" value="1"/>
</dbReference>
<keyword evidence="3" id="KW-0687">Ribonucleoprotein</keyword>
<dbReference type="OrthoDB" id="2365484at2759"/>